<keyword evidence="1" id="KW-0732">Signal</keyword>
<dbReference type="EMBL" id="JAAAID010003781">
    <property type="protein sequence ID" value="KAF9995864.1"/>
    <property type="molecule type" value="Genomic_DNA"/>
</dbReference>
<dbReference type="OrthoDB" id="2342176at2759"/>
<keyword evidence="3" id="KW-1185">Reference proteome</keyword>
<gene>
    <name evidence="2" type="ORF">BGZ80_007402</name>
</gene>
<evidence type="ECO:0008006" key="4">
    <source>
        <dbReference type="Google" id="ProtNLM"/>
    </source>
</evidence>
<organism evidence="2 3">
    <name type="scientific">Entomortierella chlamydospora</name>
    <dbReference type="NCBI Taxonomy" id="101097"/>
    <lineage>
        <taxon>Eukaryota</taxon>
        <taxon>Fungi</taxon>
        <taxon>Fungi incertae sedis</taxon>
        <taxon>Mucoromycota</taxon>
        <taxon>Mortierellomycotina</taxon>
        <taxon>Mortierellomycetes</taxon>
        <taxon>Mortierellales</taxon>
        <taxon>Mortierellaceae</taxon>
        <taxon>Entomortierella</taxon>
    </lineage>
</organism>
<dbReference type="PANTHER" id="PTHR36182">
    <property type="entry name" value="PROTEIN, PUTATIVE (AFU_ORTHOLOGUE AFUA_6G10930)-RELATED"/>
    <property type="match status" value="1"/>
</dbReference>
<evidence type="ECO:0000256" key="1">
    <source>
        <dbReference type="SAM" id="SignalP"/>
    </source>
</evidence>
<accession>A0A9P6MEW6</accession>
<proteinExistence type="predicted"/>
<evidence type="ECO:0000313" key="3">
    <source>
        <dbReference type="Proteomes" id="UP000703661"/>
    </source>
</evidence>
<dbReference type="AlphaFoldDB" id="A0A9P6MEW6"/>
<feature type="signal peptide" evidence="1">
    <location>
        <begin position="1"/>
        <end position="23"/>
    </location>
</feature>
<evidence type="ECO:0000313" key="2">
    <source>
        <dbReference type="EMBL" id="KAF9995864.1"/>
    </source>
</evidence>
<comment type="caution">
    <text evidence="2">The sequence shown here is derived from an EMBL/GenBank/DDBJ whole genome shotgun (WGS) entry which is preliminary data.</text>
</comment>
<protein>
    <recommendedName>
        <fullName evidence="4">Lytic polysaccharide monooxygenase</fullName>
    </recommendedName>
</protein>
<dbReference type="Proteomes" id="UP000703661">
    <property type="component" value="Unassembled WGS sequence"/>
</dbReference>
<feature type="chain" id="PRO_5040205123" description="Lytic polysaccharide monooxygenase" evidence="1">
    <location>
        <begin position="24"/>
        <end position="238"/>
    </location>
</feature>
<name>A0A9P6MEW6_9FUNG</name>
<dbReference type="Gene3D" id="2.70.50.70">
    <property type="match status" value="1"/>
</dbReference>
<reference evidence="2" key="1">
    <citation type="journal article" date="2020" name="Fungal Divers.">
        <title>Resolving the Mortierellaceae phylogeny through synthesis of multi-gene phylogenetics and phylogenomics.</title>
        <authorList>
            <person name="Vandepol N."/>
            <person name="Liber J."/>
            <person name="Desiro A."/>
            <person name="Na H."/>
            <person name="Kennedy M."/>
            <person name="Barry K."/>
            <person name="Grigoriev I.V."/>
            <person name="Miller A.N."/>
            <person name="O'Donnell K."/>
            <person name="Stajich J.E."/>
            <person name="Bonito G."/>
        </authorList>
    </citation>
    <scope>NUCLEOTIDE SEQUENCE</scope>
    <source>
        <strain evidence="2">NRRL 2769</strain>
    </source>
</reference>
<sequence>MTAFRNWTALFAVVALFIQSTVAHMALLYPMPRGGVLDKKQFDGKVHAFIGFESERTMPCNGYNKPGPVTHLKAGETINVRFWGPALPEKYFNTLPPIGSASSQYNQARHDGGTCQFSLSYDNGKTFHLIGQYTKSCPDFYYDWPVKIPEDAPSCEKSDQCLFVWSWTAANVDQFYINCADVTIAGKSGGKLNKKGITIDDVKGYKTAVAPGDAAGDKRGKGPIASQVKANKNGAFSL</sequence>
<dbReference type="PANTHER" id="PTHR36182:SF1">
    <property type="entry name" value="PROTEIN, PUTATIVE (AFU_ORTHOLOGUE AFUA_6G10930)-RELATED"/>
    <property type="match status" value="1"/>
</dbReference>